<evidence type="ECO:0000313" key="1">
    <source>
        <dbReference type="EMBL" id="KON29244.1"/>
    </source>
</evidence>
<protein>
    <submittedName>
        <fullName evidence="1">Uncharacterized protein</fullName>
    </submittedName>
</protein>
<dbReference type="EMBL" id="LFWZ01000071">
    <property type="protein sequence ID" value="KON29244.1"/>
    <property type="molecule type" value="Genomic_DNA"/>
</dbReference>
<organism evidence="1 2">
    <name type="scientific">miscellaneous Crenarchaeota group-15 archaeon DG-45</name>
    <dbReference type="NCBI Taxonomy" id="1685127"/>
    <lineage>
        <taxon>Archaea</taxon>
        <taxon>Candidatus Bathyarchaeota</taxon>
        <taxon>MCG-15</taxon>
    </lineage>
</organism>
<comment type="caution">
    <text evidence="1">The sequence shown here is derived from an EMBL/GenBank/DDBJ whole genome shotgun (WGS) entry which is preliminary data.</text>
</comment>
<dbReference type="Proteomes" id="UP000037210">
    <property type="component" value="Unassembled WGS sequence"/>
</dbReference>
<dbReference type="SUPFAM" id="SSF75169">
    <property type="entry name" value="DsrEFH-like"/>
    <property type="match status" value="1"/>
</dbReference>
<sequence>MHFLLVASSETSPTLDSALGVAAAAARRGHEVTVFFYMGGVHLLKASRALSRLTDPSMRGVRLLACRTSAKERGIDSEAGLPERTEMSSLSELVELLDRCDRALFLG</sequence>
<dbReference type="InterPro" id="IPR027396">
    <property type="entry name" value="DsrEFH-like"/>
</dbReference>
<evidence type="ECO:0000313" key="2">
    <source>
        <dbReference type="Proteomes" id="UP000037210"/>
    </source>
</evidence>
<proteinExistence type="predicted"/>
<dbReference type="Gene3D" id="3.40.1260.10">
    <property type="entry name" value="DsrEFH-like"/>
    <property type="match status" value="1"/>
</dbReference>
<dbReference type="GO" id="GO:0005829">
    <property type="term" value="C:cytosol"/>
    <property type="evidence" value="ECO:0007669"/>
    <property type="project" value="TreeGrafter"/>
</dbReference>
<dbReference type="AlphaFoldDB" id="A0A0M0BLG2"/>
<dbReference type="PANTHER" id="PTHR34874:SF1">
    <property type="entry name" value="PROTEIN YCHN"/>
    <property type="match status" value="1"/>
</dbReference>
<accession>A0A0M0BLG2</accession>
<name>A0A0M0BLG2_9ARCH</name>
<reference evidence="1 2" key="1">
    <citation type="submission" date="2015-06" db="EMBL/GenBank/DDBJ databases">
        <title>New insights into the roles of widespread benthic archaea in carbon and nitrogen cycling.</title>
        <authorList>
            <person name="Lazar C.S."/>
            <person name="Baker B.J."/>
            <person name="Seitz K.W."/>
            <person name="Hyde A.S."/>
            <person name="Dick G.J."/>
            <person name="Hinrichs K.-U."/>
            <person name="Teske A.P."/>
        </authorList>
    </citation>
    <scope>NUCLEOTIDE SEQUENCE [LARGE SCALE GENOMIC DNA]</scope>
    <source>
        <strain evidence="1">DG-45</strain>
    </source>
</reference>
<dbReference type="InterPro" id="IPR003787">
    <property type="entry name" value="Sulphur_relay_DsrE/F-like"/>
</dbReference>
<dbReference type="Pfam" id="PF02635">
    <property type="entry name" value="DsrE"/>
    <property type="match status" value="1"/>
</dbReference>
<gene>
    <name evidence="1" type="ORF">AC482_07025</name>
</gene>
<dbReference type="PANTHER" id="PTHR34874">
    <property type="entry name" value="PROTEIN YCHN"/>
    <property type="match status" value="1"/>
</dbReference>